<evidence type="ECO:0000256" key="1">
    <source>
        <dbReference type="ARBA" id="ARBA00004123"/>
    </source>
</evidence>
<dbReference type="WBParaSite" id="SSTP_0001171700.1">
    <property type="protein sequence ID" value="SSTP_0001171700.1"/>
    <property type="gene ID" value="SSTP_0001171700"/>
</dbReference>
<keyword evidence="2 4" id="KW-0238">DNA-binding</keyword>
<dbReference type="SUPFAM" id="SSF47095">
    <property type="entry name" value="HMG-box"/>
    <property type="match status" value="1"/>
</dbReference>
<name>A0A0K0EQI8_STRER</name>
<sequence length="362" mass="40006">MTTMMMENDLKTTIPLIHDNYPSIYHNFHNIHTNNQGNGTPQPATPNQHDDMQPADSPGSSSNGGISCDKEKKLDDRVKRPMNAFMVWSRGQRRKMAQENPKMHNSEISKRLGQEWKLLNETDKRPFIDEAKRLRAIHMKEHPDYKYRPRRKTKNLVKKIGGGPHLGHGQLQMTAAAAAAAASFLDPIKGQVYPSMHGTWNQPATSAANYLDPYGSFYGRSAVNTAYDSLNGMQNYLNHGNNATNNYQLAAAAAQYSHSHNTNGYSGNNGSAEQLMLKQDIGNNMDGGNIQNQQDTVNSLLTSGTDPNIFRGFYDHTIMGATKDAAAAMGMNYLSGQNDPRLGYSTLTPCLDSGAMNNIPLQ</sequence>
<dbReference type="SMART" id="SM00398">
    <property type="entry name" value="HMG"/>
    <property type="match status" value="1"/>
</dbReference>
<feature type="DNA-binding region" description="HMG box" evidence="4">
    <location>
        <begin position="78"/>
        <end position="146"/>
    </location>
</feature>
<dbReference type="FunFam" id="1.10.30.10:FF:000002">
    <property type="entry name" value="transcription factor Sox-2"/>
    <property type="match status" value="1"/>
</dbReference>
<evidence type="ECO:0000256" key="5">
    <source>
        <dbReference type="SAM" id="MobiDB-lite"/>
    </source>
</evidence>
<dbReference type="GO" id="GO:0000122">
    <property type="term" value="P:negative regulation of transcription by RNA polymerase II"/>
    <property type="evidence" value="ECO:0007669"/>
    <property type="project" value="TreeGrafter"/>
</dbReference>
<comment type="subcellular location">
    <subcellularLocation>
        <location evidence="1">Nucleus</location>
    </subcellularLocation>
</comment>
<feature type="region of interest" description="Disordered" evidence="5">
    <location>
        <begin position="32"/>
        <end position="76"/>
    </location>
</feature>
<feature type="compositionally biased region" description="Polar residues" evidence="5">
    <location>
        <begin position="32"/>
        <end position="47"/>
    </location>
</feature>
<dbReference type="STRING" id="6248.A0A0K0EQI8"/>
<dbReference type="GO" id="GO:0030182">
    <property type="term" value="P:neuron differentiation"/>
    <property type="evidence" value="ECO:0007669"/>
    <property type="project" value="TreeGrafter"/>
</dbReference>
<dbReference type="PROSITE" id="PS50118">
    <property type="entry name" value="HMG_BOX_2"/>
    <property type="match status" value="1"/>
</dbReference>
<organism evidence="8">
    <name type="scientific">Strongyloides stercoralis</name>
    <name type="common">Threadworm</name>
    <dbReference type="NCBI Taxonomy" id="6248"/>
    <lineage>
        <taxon>Eukaryota</taxon>
        <taxon>Metazoa</taxon>
        <taxon>Ecdysozoa</taxon>
        <taxon>Nematoda</taxon>
        <taxon>Chromadorea</taxon>
        <taxon>Rhabditida</taxon>
        <taxon>Tylenchina</taxon>
        <taxon>Panagrolaimomorpha</taxon>
        <taxon>Strongyloidoidea</taxon>
        <taxon>Strongyloididae</taxon>
        <taxon>Strongyloides</taxon>
    </lineage>
</organism>
<evidence type="ECO:0000313" key="9">
    <source>
        <dbReference type="WBParaSite" id="TCONS_00002386.p1"/>
    </source>
</evidence>
<dbReference type="AlphaFoldDB" id="A0A0K0EQI8"/>
<protein>
    <submittedName>
        <fullName evidence="8 9">HMG box domain-containing protein</fullName>
    </submittedName>
</protein>
<proteinExistence type="predicted"/>
<dbReference type="PANTHER" id="PTHR10270">
    <property type="entry name" value="SOX TRANSCRIPTION FACTOR"/>
    <property type="match status" value="1"/>
</dbReference>
<keyword evidence="7" id="KW-1185">Reference proteome</keyword>
<dbReference type="InterPro" id="IPR050140">
    <property type="entry name" value="SRY-related_HMG-box_TF-like"/>
</dbReference>
<dbReference type="GO" id="GO:0001228">
    <property type="term" value="F:DNA-binding transcription activator activity, RNA polymerase II-specific"/>
    <property type="evidence" value="ECO:0007669"/>
    <property type="project" value="TreeGrafter"/>
</dbReference>
<evidence type="ECO:0000313" key="7">
    <source>
        <dbReference type="Proteomes" id="UP000035681"/>
    </source>
</evidence>
<dbReference type="InterPro" id="IPR036910">
    <property type="entry name" value="HMG_box_dom_sf"/>
</dbReference>
<dbReference type="GO" id="GO:0007420">
    <property type="term" value="P:brain development"/>
    <property type="evidence" value="ECO:0007669"/>
    <property type="project" value="TreeGrafter"/>
</dbReference>
<dbReference type="CDD" id="cd01388">
    <property type="entry name" value="HMG-box_SoxB"/>
    <property type="match status" value="1"/>
</dbReference>
<dbReference type="GO" id="GO:0005634">
    <property type="term" value="C:nucleus"/>
    <property type="evidence" value="ECO:0007669"/>
    <property type="project" value="UniProtKB-SubCell"/>
</dbReference>
<evidence type="ECO:0000256" key="2">
    <source>
        <dbReference type="ARBA" id="ARBA00023125"/>
    </source>
</evidence>
<evidence type="ECO:0000313" key="8">
    <source>
        <dbReference type="WBParaSite" id="SSTP_0001171700.1"/>
    </source>
</evidence>
<dbReference type="InterPro" id="IPR009071">
    <property type="entry name" value="HMG_box_dom"/>
</dbReference>
<dbReference type="GO" id="GO:0000978">
    <property type="term" value="F:RNA polymerase II cis-regulatory region sequence-specific DNA binding"/>
    <property type="evidence" value="ECO:0007669"/>
    <property type="project" value="TreeGrafter"/>
</dbReference>
<dbReference type="WBParaSite" id="TCONS_00002386.p1">
    <property type="protein sequence ID" value="TCONS_00002386.p1"/>
    <property type="gene ID" value="XLOC_002238"/>
</dbReference>
<keyword evidence="3 4" id="KW-0539">Nucleus</keyword>
<dbReference type="Proteomes" id="UP000035681">
    <property type="component" value="Unplaced"/>
</dbReference>
<reference evidence="8" key="1">
    <citation type="submission" date="2015-08" db="UniProtKB">
        <authorList>
            <consortium name="WormBaseParasite"/>
        </authorList>
    </citation>
    <scope>IDENTIFICATION</scope>
</reference>
<dbReference type="Pfam" id="PF00505">
    <property type="entry name" value="HMG_box"/>
    <property type="match status" value="1"/>
</dbReference>
<evidence type="ECO:0000259" key="6">
    <source>
        <dbReference type="PROSITE" id="PS50118"/>
    </source>
</evidence>
<feature type="domain" description="HMG box" evidence="6">
    <location>
        <begin position="78"/>
        <end position="146"/>
    </location>
</feature>
<dbReference type="PANTHER" id="PTHR10270:SF324">
    <property type="entry name" value="SOX DOMAIN-CONTAINING PROTEIN DICHAETE-RELATED"/>
    <property type="match status" value="1"/>
</dbReference>
<dbReference type="Gene3D" id="1.10.30.10">
    <property type="entry name" value="High mobility group box domain"/>
    <property type="match status" value="1"/>
</dbReference>
<evidence type="ECO:0000256" key="4">
    <source>
        <dbReference type="PROSITE-ProRule" id="PRU00267"/>
    </source>
</evidence>
<accession>A0A0K0EQI8</accession>
<evidence type="ECO:0000256" key="3">
    <source>
        <dbReference type="ARBA" id="ARBA00023242"/>
    </source>
</evidence>